<accession>A0ABC8L9M5</accession>
<comment type="caution">
    <text evidence="1">The sequence shown here is derived from an EMBL/GenBank/DDBJ whole genome shotgun (WGS) entry which is preliminary data.</text>
</comment>
<gene>
    <name evidence="1" type="ORF">ERUC_LOCUS32722</name>
</gene>
<name>A0ABC8L9M5_ERUVS</name>
<sequence>MNNHHHFVPYFDTNVDHVTHFFVKSSKKTHQVSEEEDDLLELLWRNSQVVLHNQRPTPTSAVKLHNGGGEAPPLDHYLFIQEDEVSSWLHYPLCDHSSPLIFSSPPHRRWKDRPLIRSLPLNHWHSGNIVCEATGTELHELLEAERGF</sequence>
<proteinExistence type="predicted"/>
<protein>
    <submittedName>
        <fullName evidence="1">Uncharacterized protein</fullName>
    </submittedName>
</protein>
<dbReference type="Proteomes" id="UP001642260">
    <property type="component" value="Unassembled WGS sequence"/>
</dbReference>
<keyword evidence="2" id="KW-1185">Reference proteome</keyword>
<organism evidence="1 2">
    <name type="scientific">Eruca vesicaria subsp. sativa</name>
    <name type="common">Garden rocket</name>
    <name type="synonym">Eruca sativa</name>
    <dbReference type="NCBI Taxonomy" id="29727"/>
    <lineage>
        <taxon>Eukaryota</taxon>
        <taxon>Viridiplantae</taxon>
        <taxon>Streptophyta</taxon>
        <taxon>Embryophyta</taxon>
        <taxon>Tracheophyta</taxon>
        <taxon>Spermatophyta</taxon>
        <taxon>Magnoliopsida</taxon>
        <taxon>eudicotyledons</taxon>
        <taxon>Gunneridae</taxon>
        <taxon>Pentapetalae</taxon>
        <taxon>rosids</taxon>
        <taxon>malvids</taxon>
        <taxon>Brassicales</taxon>
        <taxon>Brassicaceae</taxon>
        <taxon>Brassiceae</taxon>
        <taxon>Eruca</taxon>
    </lineage>
</organism>
<dbReference type="AlphaFoldDB" id="A0ABC8L9M5"/>
<evidence type="ECO:0000313" key="1">
    <source>
        <dbReference type="EMBL" id="CAH8378445.1"/>
    </source>
</evidence>
<evidence type="ECO:0000313" key="2">
    <source>
        <dbReference type="Proteomes" id="UP001642260"/>
    </source>
</evidence>
<dbReference type="EMBL" id="CAKOAT010478487">
    <property type="protein sequence ID" value="CAH8378445.1"/>
    <property type="molecule type" value="Genomic_DNA"/>
</dbReference>
<reference evidence="1 2" key="1">
    <citation type="submission" date="2022-03" db="EMBL/GenBank/DDBJ databases">
        <authorList>
            <person name="Macdonald S."/>
            <person name="Ahmed S."/>
            <person name="Newling K."/>
        </authorList>
    </citation>
    <scope>NUCLEOTIDE SEQUENCE [LARGE SCALE GENOMIC DNA]</scope>
</reference>